<protein>
    <submittedName>
        <fullName evidence="2">Uncharacterized protein</fullName>
    </submittedName>
</protein>
<name>G8QN84_AZOOP</name>
<proteinExistence type="predicted"/>
<keyword evidence="1" id="KW-0812">Transmembrane</keyword>
<evidence type="ECO:0000256" key="1">
    <source>
        <dbReference type="SAM" id="Phobius"/>
    </source>
</evidence>
<evidence type="ECO:0000313" key="3">
    <source>
        <dbReference type="Proteomes" id="UP000005633"/>
    </source>
</evidence>
<dbReference type="KEGG" id="dsu:Dsui_2573"/>
<evidence type="ECO:0000313" key="2">
    <source>
        <dbReference type="EMBL" id="AEV26924.1"/>
    </source>
</evidence>
<keyword evidence="1" id="KW-1133">Transmembrane helix</keyword>
<dbReference type="Proteomes" id="UP000005633">
    <property type="component" value="Chromosome"/>
</dbReference>
<dbReference type="AlphaFoldDB" id="G8QN84"/>
<sequence length="74" mass="7872">MKLTKSLYRGVQQLVNGKKNLGDLCVMLLLPLFAAVLALDVGLMALGAGLKASANCPESKNPGFDPSSLYYTNK</sequence>
<reference evidence="2 3" key="1">
    <citation type="journal article" date="2012" name="J. Bacteriol.">
        <title>Complete genome sequence of the anaerobic perchlorate-reducing bacterium Azospira suillum strain PS.</title>
        <authorList>
            <person name="Byrne-Bailey K.G."/>
            <person name="Coates J.D."/>
        </authorList>
    </citation>
    <scope>NUCLEOTIDE SEQUENCE [LARGE SCALE GENOMIC DNA]</scope>
    <source>
        <strain evidence="3">ATCC BAA-33 / DSM 13638 / PS</strain>
    </source>
</reference>
<dbReference type="STRING" id="640081.Dsui_2573"/>
<gene>
    <name evidence="2" type="ordered locus">Dsui_2573</name>
</gene>
<organism evidence="2 3">
    <name type="scientific">Azospira oryzae (strain ATCC BAA-33 / DSM 13638 / PS)</name>
    <name type="common">Dechlorosoma suillum</name>
    <dbReference type="NCBI Taxonomy" id="640081"/>
    <lineage>
        <taxon>Bacteria</taxon>
        <taxon>Pseudomonadati</taxon>
        <taxon>Pseudomonadota</taxon>
        <taxon>Betaproteobacteria</taxon>
        <taxon>Rhodocyclales</taxon>
        <taxon>Rhodocyclaceae</taxon>
        <taxon>Azospira</taxon>
    </lineage>
</organism>
<keyword evidence="1" id="KW-0472">Membrane</keyword>
<feature type="transmembrane region" description="Helical" evidence="1">
    <location>
        <begin position="21"/>
        <end position="50"/>
    </location>
</feature>
<dbReference type="HOGENOM" id="CLU_2679753_0_0_4"/>
<accession>G8QN84</accession>
<dbReference type="EMBL" id="CP003153">
    <property type="protein sequence ID" value="AEV26924.1"/>
    <property type="molecule type" value="Genomic_DNA"/>
</dbReference>
<dbReference type="RefSeq" id="WP_014237605.1">
    <property type="nucleotide sequence ID" value="NC_016616.1"/>
</dbReference>